<keyword evidence="18" id="KW-1185">Reference proteome</keyword>
<dbReference type="EC" id="6.2.1.3" evidence="12"/>
<evidence type="ECO:0000313" key="17">
    <source>
        <dbReference type="EMBL" id="MBB1487078.1"/>
    </source>
</evidence>
<comment type="similarity">
    <text evidence="4">Belongs to the ATP-dependent AMP-binding enzyme family.</text>
</comment>
<gene>
    <name evidence="17" type="ORF">H4O21_10685</name>
</gene>
<comment type="cofactor">
    <cofactor evidence="1">
        <name>Mg(2+)</name>
        <dbReference type="ChEBI" id="CHEBI:18420"/>
    </cofactor>
</comment>
<evidence type="ECO:0000259" key="16">
    <source>
        <dbReference type="Pfam" id="PF13193"/>
    </source>
</evidence>
<dbReference type="Pfam" id="PF13193">
    <property type="entry name" value="AMP-binding_C"/>
    <property type="match status" value="1"/>
</dbReference>
<comment type="subcellular location">
    <subcellularLocation>
        <location evidence="2">Membrane</location>
        <topology evidence="2">Peripheral membrane protein</topology>
    </subcellularLocation>
</comment>
<feature type="domain" description="AMP-binding enzyme C-terminal" evidence="16">
    <location>
        <begin position="469"/>
        <end position="543"/>
    </location>
</feature>
<sequence>MISEFFKEKYPEGIETEIDLSAYPSILDVLDEACEKFADRPAFSNMGKTMSFRELDQLARDFAAYLQNSLGLKPGERIAIQLPNTLQYPVALFGAMRAGLIVVNTNPLYTEREMRHQFRDSGVKALVVLANMAHLAEKVLPDTDIQHIIITELGDMHGFVKRTLINAVVRHVKKMVPAYSIPQAIPFRQVLAEGRSLPMEEHHAQAEDLAVLQYTGGTTGVAKGAMLSHRNLVANMLQARIILNTILEEGKESVILPLPMYHIYSFTVSLVLMESGNHSVLITNPRDLSAFVKELSKTEFSGFVGLNTLFVALSNRDDFKQLDFSRLKLTISGGMALTHAAEEEWYAITGCHIYEGYGMTETSPIVSFNMPCHAQMGSIGLPVPSTDLKIIDESGQSLLPGDTGELCVKGPQVMMGYWNRQDETDRTISPDGWLNTGDIAVIQEDGFTRIVDRKKDMINVSGFNVYPNEIEDVIVSHHDIIEAAAIGVPDDKTGEAIKVFIVTRNDALTIKEVQEYCRSHLTAYKVPKQIEFRSELPKTNVGKVLRRTLRDEELKRIEEASSPAAA</sequence>
<evidence type="ECO:0000256" key="8">
    <source>
        <dbReference type="ARBA" id="ARBA00022840"/>
    </source>
</evidence>
<dbReference type="FunFam" id="3.30.300.30:FF:000006">
    <property type="entry name" value="Long-chain-fatty-acid--CoA ligase FadD"/>
    <property type="match status" value="1"/>
</dbReference>
<dbReference type="Gene3D" id="3.40.50.12780">
    <property type="entry name" value="N-terminal domain of ligase-like"/>
    <property type="match status" value="1"/>
</dbReference>
<evidence type="ECO:0000256" key="13">
    <source>
        <dbReference type="ARBA" id="ARBA00039545"/>
    </source>
</evidence>
<dbReference type="FunFam" id="3.40.50.12780:FF:000003">
    <property type="entry name" value="Long-chain-fatty-acid--CoA ligase FadD"/>
    <property type="match status" value="1"/>
</dbReference>
<organism evidence="17 18">
    <name type="scientific">Oceanospirillum sediminis</name>
    <dbReference type="NCBI Taxonomy" id="2760088"/>
    <lineage>
        <taxon>Bacteria</taxon>
        <taxon>Pseudomonadati</taxon>
        <taxon>Pseudomonadota</taxon>
        <taxon>Gammaproteobacteria</taxon>
        <taxon>Oceanospirillales</taxon>
        <taxon>Oceanospirillaceae</taxon>
        <taxon>Oceanospirillum</taxon>
    </lineage>
</organism>
<evidence type="ECO:0000256" key="7">
    <source>
        <dbReference type="ARBA" id="ARBA00022832"/>
    </source>
</evidence>
<name>A0A839IQ39_9GAMM</name>
<comment type="caution">
    <text evidence="17">The sequence shown here is derived from an EMBL/GenBank/DDBJ whole genome shotgun (WGS) entry which is preliminary data.</text>
</comment>
<dbReference type="AlphaFoldDB" id="A0A839IQ39"/>
<dbReference type="InterPro" id="IPR020845">
    <property type="entry name" value="AMP-binding_CS"/>
</dbReference>
<dbReference type="InterPro" id="IPR042099">
    <property type="entry name" value="ANL_N_sf"/>
</dbReference>
<dbReference type="PROSITE" id="PS00455">
    <property type="entry name" value="AMP_BINDING"/>
    <property type="match status" value="1"/>
</dbReference>
<evidence type="ECO:0000256" key="9">
    <source>
        <dbReference type="ARBA" id="ARBA00022842"/>
    </source>
</evidence>
<comment type="pathway">
    <text evidence="3">Lipid metabolism; fatty acid beta-oxidation.</text>
</comment>
<keyword evidence="9" id="KW-0460">Magnesium</keyword>
<evidence type="ECO:0000256" key="11">
    <source>
        <dbReference type="ARBA" id="ARBA00023136"/>
    </source>
</evidence>
<keyword evidence="5" id="KW-0436">Ligase</keyword>
<evidence type="ECO:0000256" key="1">
    <source>
        <dbReference type="ARBA" id="ARBA00001946"/>
    </source>
</evidence>
<keyword evidence="11" id="KW-0472">Membrane</keyword>
<dbReference type="GO" id="GO:0005524">
    <property type="term" value="F:ATP binding"/>
    <property type="evidence" value="ECO:0007669"/>
    <property type="project" value="UniProtKB-KW"/>
</dbReference>
<evidence type="ECO:0000256" key="4">
    <source>
        <dbReference type="ARBA" id="ARBA00006432"/>
    </source>
</evidence>
<dbReference type="InterPro" id="IPR000873">
    <property type="entry name" value="AMP-dep_synth/lig_dom"/>
</dbReference>
<dbReference type="InterPro" id="IPR050237">
    <property type="entry name" value="ATP-dep_AMP-bd_enzyme"/>
</dbReference>
<dbReference type="Gene3D" id="3.30.300.30">
    <property type="match status" value="1"/>
</dbReference>
<evidence type="ECO:0000256" key="2">
    <source>
        <dbReference type="ARBA" id="ARBA00004170"/>
    </source>
</evidence>
<evidence type="ECO:0000313" key="18">
    <source>
        <dbReference type="Proteomes" id="UP000565262"/>
    </source>
</evidence>
<dbReference type="PANTHER" id="PTHR43767:SF8">
    <property type="entry name" value="LONG-CHAIN-FATTY-ACID--COA LIGASE"/>
    <property type="match status" value="1"/>
</dbReference>
<dbReference type="PANTHER" id="PTHR43767">
    <property type="entry name" value="LONG-CHAIN-FATTY-ACID--COA LIGASE"/>
    <property type="match status" value="1"/>
</dbReference>
<evidence type="ECO:0000256" key="12">
    <source>
        <dbReference type="ARBA" id="ARBA00026121"/>
    </source>
</evidence>
<evidence type="ECO:0000259" key="15">
    <source>
        <dbReference type="Pfam" id="PF00501"/>
    </source>
</evidence>
<evidence type="ECO:0000256" key="6">
    <source>
        <dbReference type="ARBA" id="ARBA00022741"/>
    </source>
</evidence>
<dbReference type="SUPFAM" id="SSF56801">
    <property type="entry name" value="Acetyl-CoA synthetase-like"/>
    <property type="match status" value="1"/>
</dbReference>
<keyword evidence="10" id="KW-0443">Lipid metabolism</keyword>
<dbReference type="Pfam" id="PF00501">
    <property type="entry name" value="AMP-binding"/>
    <property type="match status" value="1"/>
</dbReference>
<dbReference type="RefSeq" id="WP_182808855.1">
    <property type="nucleotide sequence ID" value="NZ_JACJFM010000011.1"/>
</dbReference>
<dbReference type="NCBIfam" id="NF004229">
    <property type="entry name" value="PRK05677.1"/>
    <property type="match status" value="1"/>
</dbReference>
<evidence type="ECO:0000256" key="10">
    <source>
        <dbReference type="ARBA" id="ARBA00023098"/>
    </source>
</evidence>
<dbReference type="InterPro" id="IPR025110">
    <property type="entry name" value="AMP-bd_C"/>
</dbReference>
<accession>A0A839IQ39</accession>
<keyword evidence="7" id="KW-0276">Fatty acid metabolism</keyword>
<evidence type="ECO:0000256" key="5">
    <source>
        <dbReference type="ARBA" id="ARBA00022598"/>
    </source>
</evidence>
<evidence type="ECO:0000256" key="14">
    <source>
        <dbReference type="ARBA" id="ARBA00042773"/>
    </source>
</evidence>
<protein>
    <recommendedName>
        <fullName evidence="13">Long-chain-fatty-acid--CoA ligase</fullName>
        <ecNumber evidence="12">6.2.1.3</ecNumber>
    </recommendedName>
    <alternativeName>
        <fullName evidence="14">Long-chain acyl-CoA synthetase</fullName>
    </alternativeName>
</protein>
<keyword evidence="6" id="KW-0547">Nucleotide-binding</keyword>
<proteinExistence type="inferred from homology"/>
<dbReference type="GO" id="GO:0016020">
    <property type="term" value="C:membrane"/>
    <property type="evidence" value="ECO:0007669"/>
    <property type="project" value="UniProtKB-SubCell"/>
</dbReference>
<dbReference type="EMBL" id="JACJFM010000011">
    <property type="protein sequence ID" value="MBB1487078.1"/>
    <property type="molecule type" value="Genomic_DNA"/>
</dbReference>
<dbReference type="GO" id="GO:0004467">
    <property type="term" value="F:long-chain fatty acid-CoA ligase activity"/>
    <property type="evidence" value="ECO:0007669"/>
    <property type="project" value="UniProtKB-EC"/>
</dbReference>
<dbReference type="Proteomes" id="UP000565262">
    <property type="component" value="Unassembled WGS sequence"/>
</dbReference>
<keyword evidence="8" id="KW-0067">ATP-binding</keyword>
<evidence type="ECO:0000256" key="3">
    <source>
        <dbReference type="ARBA" id="ARBA00005005"/>
    </source>
</evidence>
<reference evidence="17 18" key="1">
    <citation type="submission" date="2020-08" db="EMBL/GenBank/DDBJ databases">
        <title>Oceanospirillum sp. nov. isolated from marine sediment.</title>
        <authorList>
            <person name="Ji X."/>
        </authorList>
    </citation>
    <scope>NUCLEOTIDE SEQUENCE [LARGE SCALE GENOMIC DNA]</scope>
    <source>
        <strain evidence="17 18">D5</strain>
    </source>
</reference>
<feature type="domain" description="AMP-dependent synthetase/ligase" evidence="15">
    <location>
        <begin position="30"/>
        <end position="418"/>
    </location>
</feature>
<dbReference type="CDD" id="cd05936">
    <property type="entry name" value="FC-FACS_FadD_like"/>
    <property type="match status" value="1"/>
</dbReference>
<dbReference type="InterPro" id="IPR045851">
    <property type="entry name" value="AMP-bd_C_sf"/>
</dbReference>